<evidence type="ECO:0000256" key="2">
    <source>
        <dbReference type="SAM" id="MobiDB-lite"/>
    </source>
</evidence>
<keyword evidence="5" id="KW-1185">Reference proteome</keyword>
<sequence length="426" mass="47844">MNTLRAALRRSLPPQRCLRTSASRLSSEPPDIDQLLSKPAWSISSLLPLSDPPPTDTPSITPKQLHHLLRLSALPPPASPEEEARMLSTLTWQLHFVREIQKVDTTGVEPLTSLRDETAEGRKEAEIGLEQLKEAMEREEVKGKVLKRIRRRRGGNVEKEVEDWDVLRMAGKNSARCFVVEANEHQCPPNPNYQQTIHAIHIKNTPATPIQHHHQHFSSMDGHKSNAELAADLARLVEKMHEHALDKHDQMRDLIGQVRAQNRRLDGLLDEAARARARERRGEAQATRDDSEKVANVSSKAADRGAQEIAKGPTAAQKPAVAPPTSDADAETLRSAQKSLASLAQFKSRHYELAIRAKVYVGQFGQDHFRWTERERGLLGLIASLTKPLMQITGVDSAREYERWHREVVEAVGDGESRAFNKISFY</sequence>
<dbReference type="GO" id="GO:0030956">
    <property type="term" value="C:glutamyl-tRNA(Gln) amidotransferase complex"/>
    <property type="evidence" value="ECO:0007669"/>
    <property type="project" value="TreeGrafter"/>
</dbReference>
<dbReference type="Pfam" id="PF20978">
    <property type="entry name" value="Gta3"/>
    <property type="match status" value="1"/>
</dbReference>
<reference evidence="4" key="1">
    <citation type="journal article" date="2020" name="Stud. Mycol.">
        <title>101 Dothideomycetes genomes: a test case for predicting lifestyles and emergence of pathogens.</title>
        <authorList>
            <person name="Haridas S."/>
            <person name="Albert R."/>
            <person name="Binder M."/>
            <person name="Bloem J."/>
            <person name="Labutti K."/>
            <person name="Salamov A."/>
            <person name="Andreopoulos B."/>
            <person name="Baker S."/>
            <person name="Barry K."/>
            <person name="Bills G."/>
            <person name="Bluhm B."/>
            <person name="Cannon C."/>
            <person name="Castanera R."/>
            <person name="Culley D."/>
            <person name="Daum C."/>
            <person name="Ezra D."/>
            <person name="Gonzalez J."/>
            <person name="Henrissat B."/>
            <person name="Kuo A."/>
            <person name="Liang C."/>
            <person name="Lipzen A."/>
            <person name="Lutzoni F."/>
            <person name="Magnuson J."/>
            <person name="Mondo S."/>
            <person name="Nolan M."/>
            <person name="Ohm R."/>
            <person name="Pangilinan J."/>
            <person name="Park H.-J."/>
            <person name="Ramirez L."/>
            <person name="Alfaro M."/>
            <person name="Sun H."/>
            <person name="Tritt A."/>
            <person name="Yoshinaga Y."/>
            <person name="Zwiers L.-H."/>
            <person name="Turgeon B."/>
            <person name="Goodwin S."/>
            <person name="Spatafora J."/>
            <person name="Crous P."/>
            <person name="Grigoriev I."/>
        </authorList>
    </citation>
    <scope>NUCLEOTIDE SEQUENCE</scope>
    <source>
        <strain evidence="4">CBS 116005</strain>
    </source>
</reference>
<dbReference type="GO" id="GO:0006450">
    <property type="term" value="P:regulation of translational fidelity"/>
    <property type="evidence" value="ECO:0007669"/>
    <property type="project" value="InterPro"/>
</dbReference>
<keyword evidence="1" id="KW-0175">Coiled coil</keyword>
<evidence type="ECO:0000313" key="5">
    <source>
        <dbReference type="Proteomes" id="UP000799436"/>
    </source>
</evidence>
<dbReference type="EMBL" id="ML995878">
    <property type="protein sequence ID" value="KAF2766088.1"/>
    <property type="molecule type" value="Genomic_DNA"/>
</dbReference>
<dbReference type="GO" id="GO:0005739">
    <property type="term" value="C:mitochondrion"/>
    <property type="evidence" value="ECO:0007669"/>
    <property type="project" value="TreeGrafter"/>
</dbReference>
<name>A0A6G1L0Z4_9PEZI</name>
<dbReference type="OrthoDB" id="5522061at2759"/>
<dbReference type="InterPro" id="IPR003837">
    <property type="entry name" value="GatC"/>
</dbReference>
<dbReference type="InterPro" id="IPR036113">
    <property type="entry name" value="Asp/Glu-ADT_sf_sub_c"/>
</dbReference>
<dbReference type="GO" id="GO:0070681">
    <property type="term" value="P:glutaminyl-tRNAGln biosynthesis via transamidation"/>
    <property type="evidence" value="ECO:0007669"/>
    <property type="project" value="TreeGrafter"/>
</dbReference>
<evidence type="ECO:0000313" key="4">
    <source>
        <dbReference type="EMBL" id="KAF2766088.1"/>
    </source>
</evidence>
<dbReference type="Proteomes" id="UP000799436">
    <property type="component" value="Unassembled WGS sequence"/>
</dbReference>
<dbReference type="GO" id="GO:0032543">
    <property type="term" value="P:mitochondrial translation"/>
    <property type="evidence" value="ECO:0007669"/>
    <property type="project" value="TreeGrafter"/>
</dbReference>
<evidence type="ECO:0000259" key="3">
    <source>
        <dbReference type="Pfam" id="PF20978"/>
    </source>
</evidence>
<dbReference type="PANTHER" id="PTHR15004:SF0">
    <property type="entry name" value="GLUTAMYL-TRNA(GLN) AMIDOTRANSFERASE SUBUNIT C, MITOCHONDRIAL"/>
    <property type="match status" value="1"/>
</dbReference>
<dbReference type="AlphaFoldDB" id="A0A6G1L0Z4"/>
<feature type="coiled-coil region" evidence="1">
    <location>
        <begin position="122"/>
        <end position="149"/>
    </location>
</feature>
<evidence type="ECO:0000256" key="1">
    <source>
        <dbReference type="SAM" id="Coils"/>
    </source>
</evidence>
<dbReference type="InterPro" id="IPR049545">
    <property type="entry name" value="Gta3_dom"/>
</dbReference>
<dbReference type="SUPFAM" id="SSF141000">
    <property type="entry name" value="Glu-tRNAGln amidotransferase C subunit"/>
    <property type="match status" value="1"/>
</dbReference>
<proteinExistence type="predicted"/>
<accession>A0A6G1L0Z4</accession>
<feature type="domain" description="Glutamyl-tRNA amidotransferase complex subunit Gta3" evidence="3">
    <location>
        <begin position="58"/>
        <end position="111"/>
    </location>
</feature>
<feature type="compositionally biased region" description="Basic and acidic residues" evidence="2">
    <location>
        <begin position="276"/>
        <end position="293"/>
    </location>
</feature>
<gene>
    <name evidence="4" type="ORF">EJ03DRAFT_384925</name>
</gene>
<protein>
    <recommendedName>
        <fullName evidence="3">Glutamyl-tRNA amidotransferase complex subunit Gta3 domain-containing protein</fullName>
    </recommendedName>
</protein>
<organism evidence="4 5">
    <name type="scientific">Teratosphaeria nubilosa</name>
    <dbReference type="NCBI Taxonomy" id="161662"/>
    <lineage>
        <taxon>Eukaryota</taxon>
        <taxon>Fungi</taxon>
        <taxon>Dikarya</taxon>
        <taxon>Ascomycota</taxon>
        <taxon>Pezizomycotina</taxon>
        <taxon>Dothideomycetes</taxon>
        <taxon>Dothideomycetidae</taxon>
        <taxon>Mycosphaerellales</taxon>
        <taxon>Teratosphaeriaceae</taxon>
        <taxon>Teratosphaeria</taxon>
    </lineage>
</organism>
<feature type="region of interest" description="Disordered" evidence="2">
    <location>
        <begin position="276"/>
        <end position="327"/>
    </location>
</feature>
<dbReference type="PANTHER" id="PTHR15004">
    <property type="entry name" value="GLUTAMYL-TRNA(GLN) AMIDOTRANSFERASE SUBUNIT C, MITOCHONDRIAL"/>
    <property type="match status" value="1"/>
</dbReference>